<comment type="caution">
    <text evidence="1">The sequence shown here is derived from an EMBL/GenBank/DDBJ whole genome shotgun (WGS) entry which is preliminary data.</text>
</comment>
<proteinExistence type="predicted"/>
<dbReference type="AlphaFoldDB" id="A0A9W9Z6I4"/>
<dbReference type="EMBL" id="MU826448">
    <property type="protein sequence ID" value="KAJ7375845.1"/>
    <property type="molecule type" value="Genomic_DNA"/>
</dbReference>
<dbReference type="Proteomes" id="UP001163046">
    <property type="component" value="Unassembled WGS sequence"/>
</dbReference>
<accession>A0A9W9Z6I4</accession>
<protein>
    <submittedName>
        <fullName evidence="1">Uncharacterized protein</fullName>
    </submittedName>
</protein>
<gene>
    <name evidence="1" type="ORF">OS493_038474</name>
</gene>
<feature type="non-terminal residue" evidence="1">
    <location>
        <position position="273"/>
    </location>
</feature>
<reference evidence="1" key="1">
    <citation type="submission" date="2023-01" db="EMBL/GenBank/DDBJ databases">
        <title>Genome assembly of the deep-sea coral Lophelia pertusa.</title>
        <authorList>
            <person name="Herrera S."/>
            <person name="Cordes E."/>
        </authorList>
    </citation>
    <scope>NUCLEOTIDE SEQUENCE</scope>
    <source>
        <strain evidence="1">USNM1676648</strain>
        <tissue evidence="1">Polyp</tissue>
    </source>
</reference>
<sequence>MRSKDLQAGVVVVHKASSNYGRYDFYQIRGLYPEKKPYYSTNKYPEGVDLDLLISKVKVTPLARGKKRIEYTKVTHRTVLGGYKFKETDVVLSEFELYYPGKKYEEVVYDFDYGSDSDSDYDCDPYSDYDYDSDLMRSNMEAGDIVVKKLSTKDGEYEFYRIEHITSREFGFRGLGVEKKYYPLADSGSMKIEYKMGAGGWMPHMTVKTDVVLSDYEVYDQNKKYEVVIHDAAICDYAIVESSDSDLVEKSDPVRNNMEIGEIVVKKQTVKNG</sequence>
<keyword evidence="2" id="KW-1185">Reference proteome</keyword>
<evidence type="ECO:0000313" key="1">
    <source>
        <dbReference type="EMBL" id="KAJ7375845.1"/>
    </source>
</evidence>
<organism evidence="1 2">
    <name type="scientific">Desmophyllum pertusum</name>
    <dbReference type="NCBI Taxonomy" id="174260"/>
    <lineage>
        <taxon>Eukaryota</taxon>
        <taxon>Metazoa</taxon>
        <taxon>Cnidaria</taxon>
        <taxon>Anthozoa</taxon>
        <taxon>Hexacorallia</taxon>
        <taxon>Scleractinia</taxon>
        <taxon>Caryophylliina</taxon>
        <taxon>Caryophylliidae</taxon>
        <taxon>Desmophyllum</taxon>
    </lineage>
</organism>
<name>A0A9W9Z6I4_9CNID</name>
<evidence type="ECO:0000313" key="2">
    <source>
        <dbReference type="Proteomes" id="UP001163046"/>
    </source>
</evidence>